<protein>
    <submittedName>
        <fullName evidence="1">Beta-myrcene/(E)-beta-ocimene synthase 2</fullName>
    </submittedName>
</protein>
<organism evidence="1 2">
    <name type="scientific">Citrus sinensis</name>
    <name type="common">Sweet orange</name>
    <name type="synonym">Citrus aurantium var. sinensis</name>
    <dbReference type="NCBI Taxonomy" id="2711"/>
    <lineage>
        <taxon>Eukaryota</taxon>
        <taxon>Viridiplantae</taxon>
        <taxon>Streptophyta</taxon>
        <taxon>Embryophyta</taxon>
        <taxon>Tracheophyta</taxon>
        <taxon>Spermatophyta</taxon>
        <taxon>Magnoliopsida</taxon>
        <taxon>eudicotyledons</taxon>
        <taxon>Gunneridae</taxon>
        <taxon>Pentapetalae</taxon>
        <taxon>rosids</taxon>
        <taxon>malvids</taxon>
        <taxon>Sapindales</taxon>
        <taxon>Rutaceae</taxon>
        <taxon>Aurantioideae</taxon>
        <taxon>Citrus</taxon>
    </lineage>
</organism>
<gene>
    <name evidence="1" type="ORF">KPL71_014367</name>
</gene>
<proteinExistence type="predicted"/>
<reference evidence="2" key="1">
    <citation type="journal article" date="2023" name="Hortic. Res.">
        <title>A chromosome-level phased genome enabling allele-level studies in sweet orange: a case study on citrus Huanglongbing tolerance.</title>
        <authorList>
            <person name="Wu B."/>
            <person name="Yu Q."/>
            <person name="Deng Z."/>
            <person name="Duan Y."/>
            <person name="Luo F."/>
            <person name="Gmitter F. Jr."/>
        </authorList>
    </citation>
    <scope>NUCLEOTIDE SEQUENCE [LARGE SCALE GENOMIC DNA]</scope>
    <source>
        <strain evidence="2">cv. Valencia</strain>
    </source>
</reference>
<keyword evidence="2" id="KW-1185">Reference proteome</keyword>
<name>A0ACB8KB99_CITSI</name>
<dbReference type="EMBL" id="CM039174">
    <property type="protein sequence ID" value="KAH9751630.1"/>
    <property type="molecule type" value="Genomic_DNA"/>
</dbReference>
<accession>A0ACB8KB99</accession>
<sequence>MAFTGFNRIAGSVNPEIRIRAALWQHYGFIRPTGLREPISGSSQTGKPFTTSRPCAAVDRCLGTPSAVAVDGRGEACGEGVDEAYKRRAEELKGKVKIAIKDVIEPLDQLELIDNLQRLGLAHRFETEIRNILNNIYNNNKDYNWRKENLYATSLEFRLLRQHGYPVSQEVFNGLKDGQGGFICDDFKGILSLHEASYYSLEGESIMEEAWQFTSKHLKEVVISKSKEEHVFVAEQAKRALELPLHWKVPMLEARWFIHVYEKREDKNHLLLELAKLEFNTLQAIYQEELKDISGCKLRLLQKFKGMSCTLYSADIAPEWWKDTGLGEKLSFARDSLVASFLWSMGIGAEPQFAYCRRIVTIAIALITVIDDIYDVYGTLDELELFTAAVERWDIHYALNHLPDYMKLCFFALYNFVNEFAYYVLKQQDFDMLRSIKNSWLGLLQACLVEAKWYHSKYTPTLGEFLENGLVSIGGPMGTMTAYLSGTNPIIEKELEFLESNQDIIHWSCKIFRLQDDLGTSSDEIQRGDVPKSIECYMHETGASEEVAREHIKDMMRQMWKKVNAYRADKDSPLSQNTVDFMLNLVRMSHFMYLRGDGHGAQNQETMDVASIWLFQPIPLEDKHMAFTAPKADEFPEYSFS</sequence>
<evidence type="ECO:0000313" key="1">
    <source>
        <dbReference type="EMBL" id="KAH9751630.1"/>
    </source>
</evidence>
<comment type="caution">
    <text evidence="1">The sequence shown here is derived from an EMBL/GenBank/DDBJ whole genome shotgun (WGS) entry which is preliminary data.</text>
</comment>
<dbReference type="Proteomes" id="UP000829398">
    <property type="component" value="Chromosome 5"/>
</dbReference>
<evidence type="ECO:0000313" key="2">
    <source>
        <dbReference type="Proteomes" id="UP000829398"/>
    </source>
</evidence>